<feature type="transmembrane region" description="Helical" evidence="1">
    <location>
        <begin position="18"/>
        <end position="36"/>
    </location>
</feature>
<feature type="transmembrane region" description="Helical" evidence="1">
    <location>
        <begin position="446"/>
        <end position="469"/>
    </location>
</feature>
<keyword evidence="3" id="KW-1185">Reference proteome</keyword>
<evidence type="ECO:0008006" key="4">
    <source>
        <dbReference type="Google" id="ProtNLM"/>
    </source>
</evidence>
<keyword evidence="1" id="KW-0812">Transmembrane</keyword>
<feature type="transmembrane region" description="Helical" evidence="1">
    <location>
        <begin position="407"/>
        <end position="426"/>
    </location>
</feature>
<reference evidence="2 3" key="1">
    <citation type="submission" date="2024-09" db="EMBL/GenBank/DDBJ databases">
        <authorList>
            <person name="D'Angelo T."/>
        </authorList>
    </citation>
    <scope>NUCLEOTIDE SEQUENCE [LARGE SCALE GENOMIC DNA]</scope>
    <source>
        <strain evidence="2">SAG AM-311-F02</strain>
    </source>
</reference>
<dbReference type="Proteomes" id="UP001594288">
    <property type="component" value="Unassembled WGS sequence"/>
</dbReference>
<comment type="caution">
    <text evidence="2">The sequence shown here is derived from an EMBL/GenBank/DDBJ whole genome shotgun (WGS) entry which is preliminary data.</text>
</comment>
<dbReference type="EMBL" id="JBHPEI010000012">
    <property type="protein sequence ID" value="MFC1799537.1"/>
    <property type="molecule type" value="Genomic_DNA"/>
</dbReference>
<keyword evidence="1" id="KW-1133">Transmembrane helix</keyword>
<keyword evidence="1" id="KW-0472">Membrane</keyword>
<feature type="transmembrane region" description="Helical" evidence="1">
    <location>
        <begin position="279"/>
        <end position="301"/>
    </location>
</feature>
<protein>
    <recommendedName>
        <fullName evidence="4">Cytochrome oxidase subunit I profile domain-containing protein</fullName>
    </recommendedName>
</protein>
<feature type="transmembrane region" description="Helical" evidence="1">
    <location>
        <begin position="218"/>
        <end position="242"/>
    </location>
</feature>
<evidence type="ECO:0000256" key="1">
    <source>
        <dbReference type="SAM" id="Phobius"/>
    </source>
</evidence>
<name>A0ABV6YNM5_UNCEI</name>
<evidence type="ECO:0000313" key="2">
    <source>
        <dbReference type="EMBL" id="MFC1799537.1"/>
    </source>
</evidence>
<feature type="transmembrane region" description="Helical" evidence="1">
    <location>
        <begin position="377"/>
        <end position="395"/>
    </location>
</feature>
<feature type="transmembrane region" description="Helical" evidence="1">
    <location>
        <begin position="125"/>
        <end position="149"/>
    </location>
</feature>
<feature type="transmembrane region" description="Helical" evidence="1">
    <location>
        <begin position="254"/>
        <end position="273"/>
    </location>
</feature>
<organism evidence="2 3">
    <name type="scientific">Eiseniibacteriota bacterium</name>
    <dbReference type="NCBI Taxonomy" id="2212470"/>
    <lineage>
        <taxon>Bacteria</taxon>
        <taxon>Candidatus Eiseniibacteriota</taxon>
    </lineage>
</organism>
<feature type="transmembrane region" description="Helical" evidence="1">
    <location>
        <begin position="174"/>
        <end position="198"/>
    </location>
</feature>
<feature type="transmembrane region" description="Helical" evidence="1">
    <location>
        <begin position="98"/>
        <end position="119"/>
    </location>
</feature>
<feature type="transmembrane region" description="Helical" evidence="1">
    <location>
        <begin position="338"/>
        <end position="357"/>
    </location>
</feature>
<evidence type="ECO:0000313" key="3">
    <source>
        <dbReference type="Proteomes" id="UP001594288"/>
    </source>
</evidence>
<proteinExistence type="predicted"/>
<sequence length="506" mass="56588">MDAKKGQFHYLFRSTKGLVLLAIGAIALVAAIWGTLSGPMVEWGVRDITVKALGMKLHAAEREGRIVLLYHAIAMAVVAIQVYFITSIVRMKKYYQSMINATVTVGYLVSMIFGLWFGYFGHHFVFHGIYLFGLSLMFFSGLLLAVALWPWNKEYYVRDSAYAHSRGGLDMERLAFFVMAVAALGSAAFGAVTGSYWGQGHETFLAEDLIRTPHKTGLQLAVIGHLHIMLTLIGVSITLVIGRWLDFKGAFHKIAMPMMVFGTVVITLGVWSVVPFEPIAHMIIYVGSVFVMLAALMLVIYGWRKIIRDRLAEQGIEKAGFFTRLKALLHDPLKFGPLWQMVFMNFTVSGVGIFMAIRLDEIFRVWPAREERIILTGHWHILSAIIATIILMYYADIAGLKGKARRWFGWILIIGSDAAFAAVTIFSMKRLMVPEYYQQRLVDRSMVVVDFGLGSILVILAILLLWRLFDLFKADGAWKRDLADPQLDVARTAPPVSSGEGGGTCE</sequence>
<gene>
    <name evidence="2" type="ORF">ACFL2Z_01310</name>
</gene>
<feature type="transmembrane region" description="Helical" evidence="1">
    <location>
        <begin position="66"/>
        <end position="86"/>
    </location>
</feature>
<accession>A0ABV6YNM5</accession>